<reference evidence="3 4" key="1">
    <citation type="submission" date="2014-08" db="EMBL/GenBank/DDBJ databases">
        <title>Fervidobacterium pennivorans DYC genome.</title>
        <authorList>
            <person name="Wushke S."/>
        </authorList>
    </citation>
    <scope>NUCLEOTIDE SEQUENCE [LARGE SCALE GENOMIC DNA]</scope>
    <source>
        <strain evidence="3 4">DYC</strain>
    </source>
</reference>
<dbReference type="OrthoDB" id="42625at2"/>
<dbReference type="AlphaFoldDB" id="A0A172T410"/>
<evidence type="ECO:0000313" key="4">
    <source>
        <dbReference type="Proteomes" id="UP000077096"/>
    </source>
</evidence>
<feature type="domain" description="Solute-binding protein family 3/N-terminal" evidence="2">
    <location>
        <begin position="261"/>
        <end position="481"/>
    </location>
</feature>
<dbReference type="SMART" id="SM00062">
    <property type="entry name" value="PBPb"/>
    <property type="match status" value="2"/>
</dbReference>
<gene>
    <name evidence="3" type="ORF">JM64_06885</name>
</gene>
<dbReference type="Proteomes" id="UP000077096">
    <property type="component" value="Chromosome"/>
</dbReference>
<dbReference type="Gene3D" id="3.40.190.10">
    <property type="entry name" value="Periplasmic binding protein-like II"/>
    <property type="match status" value="4"/>
</dbReference>
<dbReference type="InterPro" id="IPR001638">
    <property type="entry name" value="Solute-binding_3/MltF_N"/>
</dbReference>
<dbReference type="PANTHER" id="PTHR35936:SF35">
    <property type="entry name" value="L-CYSTINE-BINDING PROTEIN TCYJ"/>
    <property type="match status" value="1"/>
</dbReference>
<proteinExistence type="predicted"/>
<evidence type="ECO:0000313" key="3">
    <source>
        <dbReference type="EMBL" id="ANE41711.1"/>
    </source>
</evidence>
<dbReference type="Pfam" id="PF00497">
    <property type="entry name" value="SBP_bac_3"/>
    <property type="match status" value="2"/>
</dbReference>
<dbReference type="PANTHER" id="PTHR35936">
    <property type="entry name" value="MEMBRANE-BOUND LYTIC MUREIN TRANSGLYCOSYLASE F"/>
    <property type="match status" value="1"/>
</dbReference>
<evidence type="ECO:0000256" key="1">
    <source>
        <dbReference type="ARBA" id="ARBA00022729"/>
    </source>
</evidence>
<dbReference type="SUPFAM" id="SSF53850">
    <property type="entry name" value="Periplasmic binding protein-like II"/>
    <property type="match status" value="2"/>
</dbReference>
<dbReference type="PATRIC" id="fig|93466.3.peg.1460"/>
<dbReference type="EMBL" id="CP011393">
    <property type="protein sequence ID" value="ANE41711.1"/>
    <property type="molecule type" value="Genomic_DNA"/>
</dbReference>
<protein>
    <submittedName>
        <fullName evidence="3">ABC transporter substrate-binding protein</fullName>
    </submittedName>
</protein>
<evidence type="ECO:0000259" key="2">
    <source>
        <dbReference type="SMART" id="SM00062"/>
    </source>
</evidence>
<dbReference type="KEGG" id="fng:JM64_06885"/>
<name>A0A172T410_FERPE</name>
<organism evidence="3 4">
    <name type="scientific">Fervidobacterium pennivorans</name>
    <dbReference type="NCBI Taxonomy" id="93466"/>
    <lineage>
        <taxon>Bacteria</taxon>
        <taxon>Thermotogati</taxon>
        <taxon>Thermotogota</taxon>
        <taxon>Thermotogae</taxon>
        <taxon>Thermotogales</taxon>
        <taxon>Fervidobacteriaceae</taxon>
        <taxon>Fervidobacterium</taxon>
    </lineage>
</organism>
<accession>A0A172T410</accession>
<keyword evidence="1" id="KW-0732">Signal</keyword>
<sequence length="488" mass="56127">MCMKSMLKVVFKSFIMFALFFTPSLVVGQKILYTYAQNAEPKFMLSGGNITGLCHDIIQKLNEELRSQAIRIEYKSKELKSISEIFDALSKNEIQIFVGAAYSKQRESYTTYLQPPLYGLREMFLINSSDVMRFAEKQYAKIGVIGSTVTSESLPTIAPKQEVIPFKNVNDAIKALERKEIDTVFYSSLTLGYMLKNSKGKFETLKGPSEKYYHYIVLSKSVDKDVVAKIETALEKLHKNGVLKALIKKYGLDDYVVPGNVIEILTIDWKPYEWYDTIKKDWVGVDVDVVRAVLSKMGYEVAFFTFPWSRCVELMKIKAYDGIMSLRITQERQAFLSYPDEPLSTGKDVLFKLRSSEVNFARLEDISSNVLCGYTEGYAYGDWFWNAKFKKIAVPDDVTGFKLLQSGRIQLFVCNLFVGKQLAKDLGIEVQPSPVFGEKMIYYLAFSKNYQGSYLSEVFSRRLKEFKLTDEYLKILTRYGITYDDFWR</sequence>
<feature type="domain" description="Solute-binding protein family 3/N-terminal" evidence="2">
    <location>
        <begin position="30"/>
        <end position="254"/>
    </location>
</feature>